<keyword evidence="5" id="KW-0326">Glycosidase</keyword>
<feature type="chain" id="PRO_5012431718" description="beta-N-acetylhexosaminidase" evidence="6">
    <location>
        <begin position="24"/>
        <end position="379"/>
    </location>
</feature>
<dbReference type="EMBL" id="FQUS01000003">
    <property type="protein sequence ID" value="SHE73926.1"/>
    <property type="molecule type" value="Genomic_DNA"/>
</dbReference>
<dbReference type="Pfam" id="PF00933">
    <property type="entry name" value="Glyco_hydro_3"/>
    <property type="match status" value="1"/>
</dbReference>
<evidence type="ECO:0000256" key="4">
    <source>
        <dbReference type="ARBA" id="ARBA00022801"/>
    </source>
</evidence>
<name>A0A1M4VY90_9BACT</name>
<sequence>MTVNRHITMLLMLSLFLAGEACSQDTSDETAEEEISLDQKIGQMLNVGFRGTAISDTNHIVRDIQHYHLGGVTLFDYDVPLDTALRNIRSPQQLKTLINDLQARAETPLFVAVDQEGGKVARLKPERGFPASVSAQSLGETNNTDSTRYYARRTAETLSELGFNLNFAPVVDLNVNPGNPVIGRLERSFSADPRTVVKHASVYIEAHHNFDIVTVLKHFPGHGSSKKDSHLGVVDVTETWSKQELIPYRRLIHSGQADMIMTAHIFNAEWDTAHPATLSKPVITGMLRDSLGFDGVVISDDLMMGAIRKEYGLKTAIKQALLAGVDILTFANNAIYDPEIVPRAHNIIRELIAGEEVSRQRIDQSYRRIMELKRNRLTP</sequence>
<evidence type="ECO:0000256" key="1">
    <source>
        <dbReference type="ARBA" id="ARBA00001231"/>
    </source>
</evidence>
<evidence type="ECO:0000256" key="5">
    <source>
        <dbReference type="ARBA" id="ARBA00023295"/>
    </source>
</evidence>
<keyword evidence="6" id="KW-0732">Signal</keyword>
<dbReference type="PANTHER" id="PTHR30480:SF13">
    <property type="entry name" value="BETA-HEXOSAMINIDASE"/>
    <property type="match status" value="1"/>
</dbReference>
<keyword evidence="9" id="KW-1185">Reference proteome</keyword>
<comment type="similarity">
    <text evidence="2">Belongs to the glycosyl hydrolase 3 family.</text>
</comment>
<keyword evidence="4" id="KW-0378">Hydrolase</keyword>
<comment type="catalytic activity">
    <reaction evidence="1">
        <text>Hydrolysis of terminal non-reducing N-acetyl-D-hexosamine residues in N-acetyl-beta-D-hexosaminides.</text>
        <dbReference type="EC" id="3.2.1.52"/>
    </reaction>
</comment>
<dbReference type="AlphaFoldDB" id="A0A1M4VY90"/>
<dbReference type="PANTHER" id="PTHR30480">
    <property type="entry name" value="BETA-HEXOSAMINIDASE-RELATED"/>
    <property type="match status" value="1"/>
</dbReference>
<dbReference type="EC" id="3.2.1.52" evidence="3"/>
<dbReference type="OrthoDB" id="9805821at2"/>
<dbReference type="GO" id="GO:0004563">
    <property type="term" value="F:beta-N-acetylhexosaminidase activity"/>
    <property type="evidence" value="ECO:0007669"/>
    <property type="project" value="UniProtKB-EC"/>
</dbReference>
<feature type="domain" description="Glycoside hydrolase family 3 N-terminal" evidence="7">
    <location>
        <begin position="37"/>
        <end position="371"/>
    </location>
</feature>
<dbReference type="GO" id="GO:0005975">
    <property type="term" value="P:carbohydrate metabolic process"/>
    <property type="evidence" value="ECO:0007669"/>
    <property type="project" value="InterPro"/>
</dbReference>
<gene>
    <name evidence="8" type="ORF">SAMN05443144_10368</name>
</gene>
<accession>A0A1M4VY90</accession>
<dbReference type="STRING" id="1194090.SAMN05443144_10368"/>
<protein>
    <recommendedName>
        <fullName evidence="3">beta-N-acetylhexosaminidase</fullName>
        <ecNumber evidence="3">3.2.1.52</ecNumber>
    </recommendedName>
</protein>
<dbReference type="Proteomes" id="UP000184041">
    <property type="component" value="Unassembled WGS sequence"/>
</dbReference>
<dbReference type="InterPro" id="IPR017853">
    <property type="entry name" value="GH"/>
</dbReference>
<proteinExistence type="inferred from homology"/>
<evidence type="ECO:0000256" key="3">
    <source>
        <dbReference type="ARBA" id="ARBA00012663"/>
    </source>
</evidence>
<feature type="signal peptide" evidence="6">
    <location>
        <begin position="1"/>
        <end position="23"/>
    </location>
</feature>
<dbReference type="Gene3D" id="3.20.20.300">
    <property type="entry name" value="Glycoside hydrolase, family 3, N-terminal domain"/>
    <property type="match status" value="1"/>
</dbReference>
<dbReference type="GO" id="GO:0009254">
    <property type="term" value="P:peptidoglycan turnover"/>
    <property type="evidence" value="ECO:0007669"/>
    <property type="project" value="TreeGrafter"/>
</dbReference>
<evidence type="ECO:0000259" key="7">
    <source>
        <dbReference type="Pfam" id="PF00933"/>
    </source>
</evidence>
<dbReference type="InterPro" id="IPR036962">
    <property type="entry name" value="Glyco_hydro_3_N_sf"/>
</dbReference>
<dbReference type="SUPFAM" id="SSF51445">
    <property type="entry name" value="(Trans)glycosidases"/>
    <property type="match status" value="1"/>
</dbReference>
<reference evidence="8 9" key="1">
    <citation type="submission" date="2016-11" db="EMBL/GenBank/DDBJ databases">
        <authorList>
            <person name="Jaros S."/>
            <person name="Januszkiewicz K."/>
            <person name="Wedrychowicz H."/>
        </authorList>
    </citation>
    <scope>NUCLEOTIDE SEQUENCE [LARGE SCALE GENOMIC DNA]</scope>
    <source>
        <strain evidence="8 9">DSM 21986</strain>
    </source>
</reference>
<organism evidence="8 9">
    <name type="scientific">Fodinibius roseus</name>
    <dbReference type="NCBI Taxonomy" id="1194090"/>
    <lineage>
        <taxon>Bacteria</taxon>
        <taxon>Pseudomonadati</taxon>
        <taxon>Balneolota</taxon>
        <taxon>Balneolia</taxon>
        <taxon>Balneolales</taxon>
        <taxon>Balneolaceae</taxon>
        <taxon>Fodinibius</taxon>
    </lineage>
</organism>
<evidence type="ECO:0000256" key="2">
    <source>
        <dbReference type="ARBA" id="ARBA00005336"/>
    </source>
</evidence>
<evidence type="ECO:0000313" key="8">
    <source>
        <dbReference type="EMBL" id="SHE73926.1"/>
    </source>
</evidence>
<dbReference type="InterPro" id="IPR001764">
    <property type="entry name" value="Glyco_hydro_3_N"/>
</dbReference>
<dbReference type="InterPro" id="IPR050226">
    <property type="entry name" value="NagZ_Beta-hexosaminidase"/>
</dbReference>
<evidence type="ECO:0000313" key="9">
    <source>
        <dbReference type="Proteomes" id="UP000184041"/>
    </source>
</evidence>
<evidence type="ECO:0000256" key="6">
    <source>
        <dbReference type="SAM" id="SignalP"/>
    </source>
</evidence>